<evidence type="ECO:0000256" key="2">
    <source>
        <dbReference type="ARBA" id="ARBA00004123"/>
    </source>
</evidence>
<dbReference type="GO" id="GO:0030527">
    <property type="term" value="F:structural constituent of chromatin"/>
    <property type="evidence" value="ECO:0007669"/>
    <property type="project" value="InterPro"/>
</dbReference>
<evidence type="ECO:0000256" key="6">
    <source>
        <dbReference type="ARBA" id="ARBA00017644"/>
    </source>
</evidence>
<comment type="subunit">
    <text evidence="5">The nucleosome is a histone octamer containing two molecules each of H2A, H2B, H3 and H4 assembled in one H3-H4 heterotetramer and two H2A-H2B heterodimers. The octamer wraps approximately 147 bp of DNA.</text>
</comment>
<dbReference type="GO" id="GO:0003677">
    <property type="term" value="F:DNA binding"/>
    <property type="evidence" value="ECO:0007669"/>
    <property type="project" value="UniProtKB-KW"/>
</dbReference>
<comment type="function">
    <text evidence="1">Core component of nucleosome. Nucleosomes wrap and compact DNA into chromatin, limiting DNA accessibility to the cellular machineries which require DNA as a template. Histones thereby play a central role in transcription regulation, DNA repair, DNA replication and chromosomal stability. DNA accessibility is regulated via a complex set of post-translational modifications of histones, also called histone code, and nucleosome remodeling.</text>
</comment>
<feature type="region of interest" description="Disordered" evidence="11">
    <location>
        <begin position="1"/>
        <end position="29"/>
    </location>
</feature>
<dbReference type="GO" id="GO:0005634">
    <property type="term" value="C:nucleus"/>
    <property type="evidence" value="ECO:0007669"/>
    <property type="project" value="UniProtKB-SubCell"/>
</dbReference>
<comment type="caution">
    <text evidence="13">The sequence shown here is derived from an EMBL/GenBank/DDBJ whole genome shotgun (WGS) entry which is preliminary data.</text>
</comment>
<keyword evidence="9" id="KW-0539">Nucleus</keyword>
<evidence type="ECO:0000256" key="11">
    <source>
        <dbReference type="SAM" id="MobiDB-lite"/>
    </source>
</evidence>
<comment type="similarity">
    <text evidence="4">Belongs to the histone H2B family.</text>
</comment>
<keyword evidence="14" id="KW-1185">Reference proteome</keyword>
<evidence type="ECO:0000256" key="9">
    <source>
        <dbReference type="ARBA" id="ARBA00023242"/>
    </source>
</evidence>
<dbReference type="SUPFAM" id="SSF47113">
    <property type="entry name" value="Histone-fold"/>
    <property type="match status" value="1"/>
</dbReference>
<dbReference type="FunFam" id="1.10.20.10:FF:000016">
    <property type="entry name" value="Histone H2B"/>
    <property type="match status" value="1"/>
</dbReference>
<reference evidence="13" key="2">
    <citation type="submission" date="2021-08" db="EMBL/GenBank/DDBJ databases">
        <authorList>
            <person name="Eriksson T."/>
        </authorList>
    </citation>
    <scope>NUCLEOTIDE SEQUENCE</scope>
    <source>
        <strain evidence="13">Stoneville</strain>
        <tissue evidence="13">Whole head</tissue>
    </source>
</reference>
<dbReference type="AlphaFoldDB" id="A0A8J6H9U9"/>
<feature type="domain" description="Core Histone H2A/H2B/H3" evidence="12">
    <location>
        <begin position="20"/>
        <end position="98"/>
    </location>
</feature>
<reference evidence="13" key="1">
    <citation type="journal article" date="2020" name="J Insects Food Feed">
        <title>The yellow mealworm (Tenebrio molitor) genome: a resource for the emerging insects as food and feed industry.</title>
        <authorList>
            <person name="Eriksson T."/>
            <person name="Andere A."/>
            <person name="Kelstrup H."/>
            <person name="Emery V."/>
            <person name="Picard C."/>
        </authorList>
    </citation>
    <scope>NUCLEOTIDE SEQUENCE</scope>
    <source>
        <strain evidence="13">Stoneville</strain>
        <tissue evidence="13">Whole head</tissue>
    </source>
</reference>
<dbReference type="GO" id="GO:0000786">
    <property type="term" value="C:nucleosome"/>
    <property type="evidence" value="ECO:0007669"/>
    <property type="project" value="UniProtKB-KW"/>
</dbReference>
<evidence type="ECO:0000256" key="8">
    <source>
        <dbReference type="ARBA" id="ARBA00023125"/>
    </source>
</evidence>
<keyword evidence="10" id="KW-0544">Nucleosome core</keyword>
<dbReference type="SMART" id="SM00427">
    <property type="entry name" value="H2B"/>
    <property type="match status" value="1"/>
</dbReference>
<sequence>MPPKTSGKAAKKAGKAQKNISKTDKKKKRRRKESYAIYIYKVLKQVHPDTGISSKAMSIMNSFVNDIFERIAAEASRLAHYNKRSTITSREIQTAVRLLLPGELAKHAVSEDYQKLVQQIYKCVAKFLNVGTVDKKAGNGAPKKRIPEVVADVSARMKQSPKKTSPQPQVVEGVHSPTEIKPRQEVCTPPRPPRGATGSTVDRSRPYGQIWRFRRRFICSAHLMMSPKGGQGWMALELSAFELGEQTASRSSDMAKLRMRDDHNLFTHKAFRQTTQSHRSVGNGCRGSQFMCGTKGGGKPIGLAGALPREWTLSGNVYTLNGWARARDTHSCNSLSVQPARSLRRRRPPMPACERDSPRPYVTIVSWRPGEPHNFLIKHLVVTVDHPKDVPDQRQFPSCHESNVAHPNSVRCLTTLDTLVDRFPLPPVAPPIGDTSLTHVMRPAVL</sequence>
<feature type="region of interest" description="Disordered" evidence="11">
    <location>
        <begin position="157"/>
        <end position="203"/>
    </location>
</feature>
<accession>A0A8J6H9U9</accession>
<dbReference type="Proteomes" id="UP000719412">
    <property type="component" value="Unassembled WGS sequence"/>
</dbReference>
<evidence type="ECO:0000256" key="1">
    <source>
        <dbReference type="ARBA" id="ARBA00002001"/>
    </source>
</evidence>
<evidence type="ECO:0000259" key="12">
    <source>
        <dbReference type="Pfam" id="PF00125"/>
    </source>
</evidence>
<evidence type="ECO:0000256" key="10">
    <source>
        <dbReference type="ARBA" id="ARBA00023269"/>
    </source>
</evidence>
<dbReference type="CDD" id="cd22910">
    <property type="entry name" value="HFD_H2B"/>
    <property type="match status" value="1"/>
</dbReference>
<dbReference type="InterPro" id="IPR000558">
    <property type="entry name" value="Histone_H2B"/>
</dbReference>
<evidence type="ECO:0000256" key="5">
    <source>
        <dbReference type="ARBA" id="ARBA00011538"/>
    </source>
</evidence>
<dbReference type="GO" id="GO:0046982">
    <property type="term" value="F:protein heterodimerization activity"/>
    <property type="evidence" value="ECO:0007669"/>
    <property type="project" value="InterPro"/>
</dbReference>
<proteinExistence type="inferred from homology"/>
<keyword evidence="7" id="KW-0158">Chromosome</keyword>
<dbReference type="Gene3D" id="1.10.20.10">
    <property type="entry name" value="Histone, subunit A"/>
    <property type="match status" value="1"/>
</dbReference>
<protein>
    <recommendedName>
        <fullName evidence="6">Histone H2B</fullName>
    </recommendedName>
</protein>
<dbReference type="PANTHER" id="PTHR23428">
    <property type="entry name" value="HISTONE H2B"/>
    <property type="match status" value="1"/>
</dbReference>
<evidence type="ECO:0000256" key="3">
    <source>
        <dbReference type="ARBA" id="ARBA00004286"/>
    </source>
</evidence>
<evidence type="ECO:0000313" key="14">
    <source>
        <dbReference type="Proteomes" id="UP000719412"/>
    </source>
</evidence>
<dbReference type="InterPro" id="IPR009072">
    <property type="entry name" value="Histone-fold"/>
</dbReference>
<keyword evidence="8" id="KW-0238">DNA-binding</keyword>
<dbReference type="EMBL" id="JABDTM020027285">
    <property type="protein sequence ID" value="KAH0810750.1"/>
    <property type="molecule type" value="Genomic_DNA"/>
</dbReference>
<dbReference type="Pfam" id="PF00125">
    <property type="entry name" value="Histone"/>
    <property type="match status" value="1"/>
</dbReference>
<evidence type="ECO:0000256" key="4">
    <source>
        <dbReference type="ARBA" id="ARBA00006846"/>
    </source>
</evidence>
<organism evidence="13 14">
    <name type="scientific">Tenebrio molitor</name>
    <name type="common">Yellow mealworm beetle</name>
    <dbReference type="NCBI Taxonomy" id="7067"/>
    <lineage>
        <taxon>Eukaryota</taxon>
        <taxon>Metazoa</taxon>
        <taxon>Ecdysozoa</taxon>
        <taxon>Arthropoda</taxon>
        <taxon>Hexapoda</taxon>
        <taxon>Insecta</taxon>
        <taxon>Pterygota</taxon>
        <taxon>Neoptera</taxon>
        <taxon>Endopterygota</taxon>
        <taxon>Coleoptera</taxon>
        <taxon>Polyphaga</taxon>
        <taxon>Cucujiformia</taxon>
        <taxon>Tenebrionidae</taxon>
        <taxon>Tenebrio</taxon>
    </lineage>
</organism>
<comment type="subcellular location">
    <subcellularLocation>
        <location evidence="3">Chromosome</location>
    </subcellularLocation>
    <subcellularLocation>
        <location evidence="2">Nucleus</location>
    </subcellularLocation>
</comment>
<name>A0A8J6H9U9_TENMO</name>
<gene>
    <name evidence="13" type="ORF">GEV33_012044</name>
</gene>
<dbReference type="PRINTS" id="PR00621">
    <property type="entry name" value="HISTONEH2B"/>
</dbReference>
<evidence type="ECO:0000256" key="7">
    <source>
        <dbReference type="ARBA" id="ARBA00022454"/>
    </source>
</evidence>
<evidence type="ECO:0000313" key="13">
    <source>
        <dbReference type="EMBL" id="KAH0810750.1"/>
    </source>
</evidence>
<dbReference type="InterPro" id="IPR007125">
    <property type="entry name" value="H2A/H2B/H3"/>
</dbReference>